<dbReference type="EMBL" id="UYWW01004939">
    <property type="protein sequence ID" value="VDM13835.1"/>
    <property type="molecule type" value="Genomic_DNA"/>
</dbReference>
<organism evidence="1 2">
    <name type="scientific">Wuchereria bancrofti</name>
    <dbReference type="NCBI Taxonomy" id="6293"/>
    <lineage>
        <taxon>Eukaryota</taxon>
        <taxon>Metazoa</taxon>
        <taxon>Ecdysozoa</taxon>
        <taxon>Nematoda</taxon>
        <taxon>Chromadorea</taxon>
        <taxon>Rhabditida</taxon>
        <taxon>Spirurina</taxon>
        <taxon>Spiruromorpha</taxon>
        <taxon>Filarioidea</taxon>
        <taxon>Onchocercidae</taxon>
        <taxon>Wuchereria</taxon>
    </lineage>
</organism>
<keyword evidence="2" id="KW-1185">Reference proteome</keyword>
<protein>
    <submittedName>
        <fullName evidence="1">Uncharacterized protein</fullName>
    </submittedName>
</protein>
<gene>
    <name evidence="1" type="ORF">WBA_LOCUS7221</name>
</gene>
<reference evidence="1 2" key="1">
    <citation type="submission" date="2018-11" db="EMBL/GenBank/DDBJ databases">
        <authorList>
            <consortium name="Pathogen Informatics"/>
        </authorList>
    </citation>
    <scope>NUCLEOTIDE SEQUENCE [LARGE SCALE GENOMIC DNA]</scope>
</reference>
<evidence type="ECO:0000313" key="1">
    <source>
        <dbReference type="EMBL" id="VDM13835.1"/>
    </source>
</evidence>
<dbReference type="InParanoid" id="A0A3P7FXE2"/>
<dbReference type="Proteomes" id="UP000270924">
    <property type="component" value="Unassembled WGS sequence"/>
</dbReference>
<name>A0A3P7FXE2_WUCBA</name>
<dbReference type="AlphaFoldDB" id="A0A3P7FXE2"/>
<accession>A0A3P7FXE2</accession>
<dbReference type="OrthoDB" id="5874889at2759"/>
<evidence type="ECO:0000313" key="2">
    <source>
        <dbReference type="Proteomes" id="UP000270924"/>
    </source>
</evidence>
<proteinExistence type="predicted"/>
<sequence>MLQLLIIGYVVYEIIRLSNLPDVGSYATSQQSQQSVPGIGKLVLRVFAGSEGKLLRMSLIADLTWIKRGVPKAIPDKVKLSSEEIRTLIQG</sequence>